<dbReference type="EMBL" id="CALNXJ010000027">
    <property type="protein sequence ID" value="CAH3132983.1"/>
    <property type="molecule type" value="Genomic_DNA"/>
</dbReference>
<dbReference type="Proteomes" id="UP001159428">
    <property type="component" value="Unassembled WGS sequence"/>
</dbReference>
<comment type="caution">
    <text evidence="1">The sequence shown here is derived from an EMBL/GenBank/DDBJ whole genome shotgun (WGS) entry which is preliminary data.</text>
</comment>
<evidence type="ECO:0000313" key="1">
    <source>
        <dbReference type="EMBL" id="CAH3132983.1"/>
    </source>
</evidence>
<gene>
    <name evidence="1" type="ORF">PMEA_00015316</name>
</gene>
<proteinExistence type="predicted"/>
<keyword evidence="2" id="KW-1185">Reference proteome</keyword>
<dbReference type="AlphaFoldDB" id="A0AAU9X1Z3"/>
<sequence length="315" mass="36557">MDEVARNIPRKRQPLPSQLVSWEESSPAQRQFYIEKAVEDRMLVCNVIAPNDGKTLFHALSSPGGEKDETAEADELLKSLMTAHKNAKTKNIKTQILMQLYSPYGKLCTRQIQRARCHGRTIGPGQVPEEKVHHRVRIDMTKVDHFVEFINRPYFYQDVSYGTKFLKLNSGKTIEMPNVVRTLTRSTMISQYIQFCQEEKFEPLSRTTLFKILEVRQASQRKSLQGLDNTAADGSAGFQKIEMIVDDLEKGRMNRQWCAEVKERLRSEKRYLKTNYRVHCNPEEPLCPDQCRKFALSDEQDPDFQEKCSHQHTEN</sequence>
<name>A0AAU9X1Z3_9CNID</name>
<accession>A0AAU9X1Z3</accession>
<organism evidence="1 2">
    <name type="scientific">Pocillopora meandrina</name>
    <dbReference type="NCBI Taxonomy" id="46732"/>
    <lineage>
        <taxon>Eukaryota</taxon>
        <taxon>Metazoa</taxon>
        <taxon>Cnidaria</taxon>
        <taxon>Anthozoa</taxon>
        <taxon>Hexacorallia</taxon>
        <taxon>Scleractinia</taxon>
        <taxon>Astrocoeniina</taxon>
        <taxon>Pocilloporidae</taxon>
        <taxon>Pocillopora</taxon>
    </lineage>
</organism>
<reference evidence="1 2" key="1">
    <citation type="submission" date="2022-05" db="EMBL/GenBank/DDBJ databases">
        <authorList>
            <consortium name="Genoscope - CEA"/>
            <person name="William W."/>
        </authorList>
    </citation>
    <scope>NUCLEOTIDE SEQUENCE [LARGE SCALE GENOMIC DNA]</scope>
</reference>
<protein>
    <submittedName>
        <fullName evidence="1">Uncharacterized protein</fullName>
    </submittedName>
</protein>
<evidence type="ECO:0000313" key="2">
    <source>
        <dbReference type="Proteomes" id="UP001159428"/>
    </source>
</evidence>